<evidence type="ECO:0000313" key="1">
    <source>
        <dbReference type="EMBL" id="KAB2578371.1"/>
    </source>
</evidence>
<comment type="caution">
    <text evidence="1">The sequence shown here is derived from an EMBL/GenBank/DDBJ whole genome shotgun (WGS) entry which is preliminary data.</text>
</comment>
<dbReference type="AlphaFoldDB" id="A0A5N5DM26"/>
<sequence length="145" mass="16972">MTQPYDMSTLFLDRLDLDDESIGSELDAVMDTYISFYNLACASIWAGELENGMEICRVLLDYDDLPLLIRARASIDLAWTEPHWQDVDRHFHNAEVAYRRMCELVEPARLNEKWGQVIFYLHELEPEIANYRLEAEEEEDEPEGP</sequence>
<proteinExistence type="predicted"/>
<evidence type="ECO:0000313" key="2">
    <source>
        <dbReference type="Proteomes" id="UP000325902"/>
    </source>
</evidence>
<dbReference type="EMBL" id="VCHE01000012">
    <property type="protein sequence ID" value="KAB2578371.1"/>
    <property type="molecule type" value="Genomic_DNA"/>
</dbReference>
<reference evidence="1 2" key="1">
    <citation type="journal article" date="2019" name="Sci. Rep.">
        <title>A multi-omics analysis of the grapevine pathogen Lasiodiplodia theobromae reveals that temperature affects the expression of virulence- and pathogenicity-related genes.</title>
        <authorList>
            <person name="Felix C."/>
            <person name="Meneses R."/>
            <person name="Goncalves M.F.M."/>
            <person name="Tilleman L."/>
            <person name="Duarte A.S."/>
            <person name="Jorrin-Novo J.V."/>
            <person name="Van de Peer Y."/>
            <person name="Deforce D."/>
            <person name="Van Nieuwerburgh F."/>
            <person name="Esteves A.C."/>
            <person name="Alves A."/>
        </authorList>
    </citation>
    <scope>NUCLEOTIDE SEQUENCE [LARGE SCALE GENOMIC DNA]</scope>
    <source>
        <strain evidence="1 2">LA-SOL3</strain>
    </source>
</reference>
<organism evidence="1 2">
    <name type="scientific">Lasiodiplodia theobromae</name>
    <dbReference type="NCBI Taxonomy" id="45133"/>
    <lineage>
        <taxon>Eukaryota</taxon>
        <taxon>Fungi</taxon>
        <taxon>Dikarya</taxon>
        <taxon>Ascomycota</taxon>
        <taxon>Pezizomycotina</taxon>
        <taxon>Dothideomycetes</taxon>
        <taxon>Dothideomycetes incertae sedis</taxon>
        <taxon>Botryosphaeriales</taxon>
        <taxon>Botryosphaeriaceae</taxon>
        <taxon>Lasiodiplodia</taxon>
    </lineage>
</organism>
<dbReference type="Proteomes" id="UP000325902">
    <property type="component" value="Unassembled WGS sequence"/>
</dbReference>
<protein>
    <submittedName>
        <fullName evidence="1">Uncharacterized protein</fullName>
    </submittedName>
</protein>
<gene>
    <name evidence="1" type="ORF">DBV05_g2955</name>
</gene>
<accession>A0A5N5DM26</accession>
<name>A0A5N5DM26_9PEZI</name>
<keyword evidence="2" id="KW-1185">Reference proteome</keyword>